<evidence type="ECO:0000256" key="4">
    <source>
        <dbReference type="RuleBase" id="RU361279"/>
    </source>
</evidence>
<sequence>MHPAQTISISSSSLSNHLTPTEHLSSDQLLQAKKALRQRIRKQRKQLSTFHQVKAANQLLKHLNNQYWYRSSRHIAVYLANDGELSCSAVIDALHTTGKQVYLPVLHPINHRQLMFVRYDQHTPMRYNRFGIKEPQLKRSRLLPPEALDLILMPLVGFDLQGNRLGMGGGFYDTTLDKVINQGWRPSPLCAGLAHPCQQVDALPKEPWDVPLDAVVTPTYVLRFSV</sequence>
<dbReference type="EMBL" id="JBHRSZ010000007">
    <property type="protein sequence ID" value="MFC3152478.1"/>
    <property type="molecule type" value="Genomic_DNA"/>
</dbReference>
<comment type="cofactor">
    <cofactor evidence="4">
        <name>Mg(2+)</name>
        <dbReference type="ChEBI" id="CHEBI:18420"/>
    </cofactor>
</comment>
<comment type="caution">
    <text evidence="6">The sequence shown here is derived from an EMBL/GenBank/DDBJ whole genome shotgun (WGS) entry which is preliminary data.</text>
</comment>
<evidence type="ECO:0000256" key="3">
    <source>
        <dbReference type="ARBA" id="ARBA00022840"/>
    </source>
</evidence>
<evidence type="ECO:0000256" key="1">
    <source>
        <dbReference type="ARBA" id="ARBA00010638"/>
    </source>
</evidence>
<keyword evidence="2 4" id="KW-0547">Nucleotide-binding</keyword>
<evidence type="ECO:0000256" key="2">
    <source>
        <dbReference type="ARBA" id="ARBA00022741"/>
    </source>
</evidence>
<dbReference type="RefSeq" id="WP_386722408.1">
    <property type="nucleotide sequence ID" value="NZ_JBHRSZ010000007.1"/>
</dbReference>
<comment type="similarity">
    <text evidence="1 4">Belongs to the 5-formyltetrahydrofolate cyclo-ligase family.</text>
</comment>
<dbReference type="Gene3D" id="3.40.50.10420">
    <property type="entry name" value="NagB/RpiA/CoA transferase-like"/>
    <property type="match status" value="1"/>
</dbReference>
<accession>A0ABV7HF52</accession>
<proteinExistence type="inferred from homology"/>
<dbReference type="InterPro" id="IPR024185">
    <property type="entry name" value="FTHF_cligase-like_sf"/>
</dbReference>
<name>A0ABV7HF52_9GAMM</name>
<dbReference type="Proteomes" id="UP001595476">
    <property type="component" value="Unassembled WGS sequence"/>
</dbReference>
<dbReference type="PANTHER" id="PTHR23407">
    <property type="entry name" value="ATPASE INHIBITOR/5-FORMYLTETRAHYDROFOLATE CYCLO-LIGASE"/>
    <property type="match status" value="1"/>
</dbReference>
<keyword evidence="4" id="KW-0479">Metal-binding</keyword>
<dbReference type="EC" id="6.3.3.2" evidence="4"/>
<dbReference type="InterPro" id="IPR037171">
    <property type="entry name" value="NagB/RpiA_transferase-like"/>
</dbReference>
<evidence type="ECO:0000313" key="7">
    <source>
        <dbReference type="Proteomes" id="UP001595476"/>
    </source>
</evidence>
<keyword evidence="4" id="KW-0460">Magnesium</keyword>
<evidence type="ECO:0000313" key="6">
    <source>
        <dbReference type="EMBL" id="MFC3152478.1"/>
    </source>
</evidence>
<evidence type="ECO:0000256" key="5">
    <source>
        <dbReference type="SAM" id="MobiDB-lite"/>
    </source>
</evidence>
<feature type="region of interest" description="Disordered" evidence="5">
    <location>
        <begin position="1"/>
        <end position="20"/>
    </location>
</feature>
<dbReference type="Pfam" id="PF01812">
    <property type="entry name" value="5-FTHF_cyc-lig"/>
    <property type="match status" value="1"/>
</dbReference>
<dbReference type="GO" id="GO:0030272">
    <property type="term" value="F:5-formyltetrahydrofolate cyclo-ligase activity"/>
    <property type="evidence" value="ECO:0007669"/>
    <property type="project" value="UniProtKB-EC"/>
</dbReference>
<dbReference type="NCBIfam" id="TIGR02727">
    <property type="entry name" value="MTHFS_bact"/>
    <property type="match status" value="1"/>
</dbReference>
<keyword evidence="7" id="KW-1185">Reference proteome</keyword>
<protein>
    <recommendedName>
        <fullName evidence="4">5-formyltetrahydrofolate cyclo-ligase</fullName>
        <ecNumber evidence="4">6.3.3.2</ecNumber>
    </recommendedName>
</protein>
<keyword evidence="6" id="KW-0436">Ligase</keyword>
<dbReference type="InterPro" id="IPR002698">
    <property type="entry name" value="FTHF_cligase"/>
</dbReference>
<dbReference type="PIRSF" id="PIRSF006806">
    <property type="entry name" value="FTHF_cligase"/>
    <property type="match status" value="1"/>
</dbReference>
<dbReference type="PANTHER" id="PTHR23407:SF1">
    <property type="entry name" value="5-FORMYLTETRAHYDROFOLATE CYCLO-LIGASE"/>
    <property type="match status" value="1"/>
</dbReference>
<comment type="catalytic activity">
    <reaction evidence="4">
        <text>(6S)-5-formyl-5,6,7,8-tetrahydrofolate + ATP = (6R)-5,10-methenyltetrahydrofolate + ADP + phosphate</text>
        <dbReference type="Rhea" id="RHEA:10488"/>
        <dbReference type="ChEBI" id="CHEBI:30616"/>
        <dbReference type="ChEBI" id="CHEBI:43474"/>
        <dbReference type="ChEBI" id="CHEBI:57455"/>
        <dbReference type="ChEBI" id="CHEBI:57457"/>
        <dbReference type="ChEBI" id="CHEBI:456216"/>
        <dbReference type="EC" id="6.3.3.2"/>
    </reaction>
</comment>
<gene>
    <name evidence="6" type="ORF">ACFOEK_15695</name>
</gene>
<reference evidence="7" key="1">
    <citation type="journal article" date="2019" name="Int. J. Syst. Evol. Microbiol.">
        <title>The Global Catalogue of Microorganisms (GCM) 10K type strain sequencing project: providing services to taxonomists for standard genome sequencing and annotation.</title>
        <authorList>
            <consortium name="The Broad Institute Genomics Platform"/>
            <consortium name="The Broad Institute Genome Sequencing Center for Infectious Disease"/>
            <person name="Wu L."/>
            <person name="Ma J."/>
        </authorList>
    </citation>
    <scope>NUCLEOTIDE SEQUENCE [LARGE SCALE GENOMIC DNA]</scope>
    <source>
        <strain evidence="7">KCTC 52438</strain>
    </source>
</reference>
<dbReference type="SUPFAM" id="SSF100950">
    <property type="entry name" value="NagB/RpiA/CoA transferase-like"/>
    <property type="match status" value="1"/>
</dbReference>
<organism evidence="6 7">
    <name type="scientific">Litoribrevibacter euphylliae</name>
    <dbReference type="NCBI Taxonomy" id="1834034"/>
    <lineage>
        <taxon>Bacteria</taxon>
        <taxon>Pseudomonadati</taxon>
        <taxon>Pseudomonadota</taxon>
        <taxon>Gammaproteobacteria</taxon>
        <taxon>Oceanospirillales</taxon>
        <taxon>Oceanospirillaceae</taxon>
        <taxon>Litoribrevibacter</taxon>
    </lineage>
</organism>
<keyword evidence="3 4" id="KW-0067">ATP-binding</keyword>